<reference evidence="3 4" key="1">
    <citation type="submission" date="2022-11" db="EMBL/GenBank/DDBJ databases">
        <title>Minimal conservation of predation-associated metabolite biosynthetic gene clusters underscores biosynthetic potential of Myxococcota including descriptions for ten novel species: Archangium lansinium sp. nov., Myxococcus landrumus sp. nov., Nannocystis bai.</title>
        <authorList>
            <person name="Ahearne A."/>
            <person name="Stevens C."/>
            <person name="Phillips K."/>
        </authorList>
    </citation>
    <scope>NUCLEOTIDE SEQUENCE [LARGE SCALE GENOMIC DNA]</scope>
    <source>
        <strain evidence="3 4">MIWBW</strain>
    </source>
</reference>
<keyword evidence="4" id="KW-1185">Reference proteome</keyword>
<dbReference type="InterPro" id="IPR027843">
    <property type="entry name" value="DUF4440"/>
</dbReference>
<keyword evidence="1" id="KW-0732">Signal</keyword>
<dbReference type="InterPro" id="IPR032710">
    <property type="entry name" value="NTF2-like_dom_sf"/>
</dbReference>
<accession>A0ABT4A3W4</accession>
<organism evidence="3 4">
    <name type="scientific">Archangium lansingense</name>
    <dbReference type="NCBI Taxonomy" id="2995310"/>
    <lineage>
        <taxon>Bacteria</taxon>
        <taxon>Pseudomonadati</taxon>
        <taxon>Myxococcota</taxon>
        <taxon>Myxococcia</taxon>
        <taxon>Myxococcales</taxon>
        <taxon>Cystobacterineae</taxon>
        <taxon>Archangiaceae</taxon>
        <taxon>Archangium</taxon>
    </lineage>
</organism>
<evidence type="ECO:0000259" key="2">
    <source>
        <dbReference type="Pfam" id="PF14534"/>
    </source>
</evidence>
<feature type="signal peptide" evidence="1">
    <location>
        <begin position="1"/>
        <end position="20"/>
    </location>
</feature>
<dbReference type="SUPFAM" id="SSF54427">
    <property type="entry name" value="NTF2-like"/>
    <property type="match status" value="1"/>
</dbReference>
<dbReference type="RefSeq" id="WP_267535196.1">
    <property type="nucleotide sequence ID" value="NZ_JAPNKA010000001.1"/>
</dbReference>
<dbReference type="EMBL" id="JAPNKA010000001">
    <property type="protein sequence ID" value="MCY1076301.1"/>
    <property type="molecule type" value="Genomic_DNA"/>
</dbReference>
<evidence type="ECO:0000313" key="3">
    <source>
        <dbReference type="EMBL" id="MCY1076301.1"/>
    </source>
</evidence>
<dbReference type="Gene3D" id="3.10.450.50">
    <property type="match status" value="1"/>
</dbReference>
<gene>
    <name evidence="3" type="ORF">OV287_17630</name>
</gene>
<evidence type="ECO:0000256" key="1">
    <source>
        <dbReference type="SAM" id="SignalP"/>
    </source>
</evidence>
<evidence type="ECO:0000313" key="4">
    <source>
        <dbReference type="Proteomes" id="UP001207654"/>
    </source>
</evidence>
<dbReference type="Proteomes" id="UP001207654">
    <property type="component" value="Unassembled WGS sequence"/>
</dbReference>
<comment type="caution">
    <text evidence="3">The sequence shown here is derived from an EMBL/GenBank/DDBJ whole genome shotgun (WGS) entry which is preliminary data.</text>
</comment>
<name>A0ABT4A3W4_9BACT</name>
<protein>
    <submittedName>
        <fullName evidence="3">Nuclear transport factor 2 family protein</fullName>
    </submittedName>
</protein>
<sequence length="142" mass="15357">MLRTLIVVSALFAVPALAQGAEEKAVLQAMVEWCAAAQKSDAAALERILLDDYTLTNSKGQISTKADDIAEAKKVDPQYELLENRDMKVRIHGNTAVVTGRTVVKGLSGGKAFSANFQFTDTLIKVQGKWRPLASHVSRVGD</sequence>
<feature type="domain" description="DUF4440" evidence="2">
    <location>
        <begin position="32"/>
        <end position="131"/>
    </location>
</feature>
<proteinExistence type="predicted"/>
<dbReference type="Pfam" id="PF14534">
    <property type="entry name" value="DUF4440"/>
    <property type="match status" value="1"/>
</dbReference>
<feature type="chain" id="PRO_5045489068" evidence="1">
    <location>
        <begin position="21"/>
        <end position="142"/>
    </location>
</feature>